<organism evidence="1 2">
    <name type="scientific">Austropuccinia psidii MF-1</name>
    <dbReference type="NCBI Taxonomy" id="1389203"/>
    <lineage>
        <taxon>Eukaryota</taxon>
        <taxon>Fungi</taxon>
        <taxon>Dikarya</taxon>
        <taxon>Basidiomycota</taxon>
        <taxon>Pucciniomycotina</taxon>
        <taxon>Pucciniomycetes</taxon>
        <taxon>Pucciniales</taxon>
        <taxon>Sphaerophragmiaceae</taxon>
        <taxon>Austropuccinia</taxon>
    </lineage>
</organism>
<keyword evidence="2" id="KW-1185">Reference proteome</keyword>
<dbReference type="Proteomes" id="UP000765509">
    <property type="component" value="Unassembled WGS sequence"/>
</dbReference>
<accession>A0A9Q3EY74</accession>
<proteinExistence type="predicted"/>
<reference evidence="1" key="1">
    <citation type="submission" date="2021-03" db="EMBL/GenBank/DDBJ databases">
        <title>Draft genome sequence of rust myrtle Austropuccinia psidii MF-1, a brazilian biotype.</title>
        <authorList>
            <person name="Quecine M.C."/>
            <person name="Pachon D.M.R."/>
            <person name="Bonatelli M.L."/>
            <person name="Correr F.H."/>
            <person name="Franceschini L.M."/>
            <person name="Leite T.F."/>
            <person name="Margarido G.R.A."/>
            <person name="Almeida C.A."/>
            <person name="Ferrarezi J.A."/>
            <person name="Labate C.A."/>
        </authorList>
    </citation>
    <scope>NUCLEOTIDE SEQUENCE</scope>
    <source>
        <strain evidence="1">MF-1</strain>
    </source>
</reference>
<name>A0A9Q3EY74_9BASI</name>
<gene>
    <name evidence="1" type="ORF">O181_067083</name>
</gene>
<dbReference type="AlphaFoldDB" id="A0A9Q3EY74"/>
<dbReference type="OrthoDB" id="2504146at2759"/>
<sequence length="248" mass="27899">MHRNSYIQEGSLDLKWLCLKGSFDAKGWLQGLKDVIARCHTRCAAMTGARWPVAKQRWRMSQNGLSSVKRLLKPSTDWTEESTPNQPREVIASKSESELYNLSQNLTLLPQLTFPPSGKNKHLHFHPQDLDLLGYTIYDTWDNNGEALAIASFDFSRKLVKISVDSYVMAKKGNDLDTMPDPSNPRVNLPWVKLDAVDGNFAKVVIRTNTRGGVPRTGHCKQEKEELREPFLGLVSPHSCLELISAAP</sequence>
<dbReference type="EMBL" id="AVOT02033466">
    <property type="protein sequence ID" value="MBW0527368.1"/>
    <property type="molecule type" value="Genomic_DNA"/>
</dbReference>
<comment type="caution">
    <text evidence="1">The sequence shown here is derived from an EMBL/GenBank/DDBJ whole genome shotgun (WGS) entry which is preliminary data.</text>
</comment>
<evidence type="ECO:0000313" key="2">
    <source>
        <dbReference type="Proteomes" id="UP000765509"/>
    </source>
</evidence>
<evidence type="ECO:0000313" key="1">
    <source>
        <dbReference type="EMBL" id="MBW0527368.1"/>
    </source>
</evidence>
<protein>
    <submittedName>
        <fullName evidence="1">Uncharacterized protein</fullName>
    </submittedName>
</protein>